<accession>A0A5M3WV33</accession>
<dbReference type="Pfam" id="PF13524">
    <property type="entry name" value="Glyco_trans_1_2"/>
    <property type="match status" value="1"/>
</dbReference>
<proteinExistence type="predicted"/>
<evidence type="ECO:0000259" key="1">
    <source>
        <dbReference type="Pfam" id="PF13524"/>
    </source>
</evidence>
<dbReference type="AlphaFoldDB" id="A0A5M3WV33"/>
<protein>
    <submittedName>
        <fullName evidence="2">Glycosyl transferase</fullName>
    </submittedName>
</protein>
<dbReference type="Proteomes" id="UP000331127">
    <property type="component" value="Unassembled WGS sequence"/>
</dbReference>
<dbReference type="InterPro" id="IPR029044">
    <property type="entry name" value="Nucleotide-diphossugar_trans"/>
</dbReference>
<feature type="domain" description="Spore protein YkvP/CgeB glycosyl transferase-like" evidence="1">
    <location>
        <begin position="311"/>
        <end position="422"/>
    </location>
</feature>
<name>A0A5M3WV33_9ACTN</name>
<organism evidence="2 3">
    <name type="scientific">Acrocarpospora macrocephala</name>
    <dbReference type="NCBI Taxonomy" id="150177"/>
    <lineage>
        <taxon>Bacteria</taxon>
        <taxon>Bacillati</taxon>
        <taxon>Actinomycetota</taxon>
        <taxon>Actinomycetes</taxon>
        <taxon>Streptosporangiales</taxon>
        <taxon>Streptosporangiaceae</taxon>
        <taxon>Acrocarpospora</taxon>
    </lineage>
</organism>
<reference evidence="2 3" key="1">
    <citation type="submission" date="2019-10" db="EMBL/GenBank/DDBJ databases">
        <title>Whole genome shotgun sequence of Acrocarpospora macrocephala NBRC 16266.</title>
        <authorList>
            <person name="Ichikawa N."/>
            <person name="Kimura A."/>
            <person name="Kitahashi Y."/>
            <person name="Komaki H."/>
            <person name="Oguchi A."/>
        </authorList>
    </citation>
    <scope>NUCLEOTIDE SEQUENCE [LARGE SCALE GENOMIC DNA]</scope>
    <source>
        <strain evidence="2 3">NBRC 16266</strain>
    </source>
</reference>
<evidence type="ECO:0000313" key="3">
    <source>
        <dbReference type="Proteomes" id="UP000331127"/>
    </source>
</evidence>
<dbReference type="SUPFAM" id="SSF53448">
    <property type="entry name" value="Nucleotide-diphospho-sugar transferases"/>
    <property type="match status" value="1"/>
</dbReference>
<keyword evidence="2" id="KW-0808">Transferase</keyword>
<dbReference type="OrthoDB" id="6713581at2"/>
<sequence>MPGGDDEAAELRRRLEREIYRADYAKWQLESTRRRRWYRLAAAGGAARKRQLRNSARMVFGALRPLPPLAPPTRISIPAPPPRPPEPEPSLLPDIPEIEFPAGMVNRPGLRVATILDTFSALALSYEWTQIGDFGPDDWREVLTREKPDLLFVESAWRGNDFRWRFLIRTEPKQPLIDLVAWCREQGIPTVFWNKEDPPNYDVFLKAAKLFDHVFTVDEECLAQYREDLGHDRVGLMPFGAQPRIHNPIRVDGHGSLEVVFAGTYFAARHPERQEQMDAVVAPAIDHGLHIYSRREPGDKLYDFPPEYVPSIVGMLPYEKMLAAQKLYKVILNVNTVVDSPTMCARRVFEVSATGTPLVSGYAKAIREIFGELIPMSGGREETRALLRTLLRSAELRDRVGHLAMREVLTAHTYRHRIDSVLRELGRDVPERRRPEVTVVAAVDGPAQLDRVVASVAAQTLRPTRLVLVASGPDEAALGRRAAQAGVDQVLVLPAGPTDSARLVREAAVGDYMAPFAPTARYGRHFLADLLMAFDYTEAGIVGKRAYYTHHTPSAANLIVNPADEHRYVSDLNPAAMLVSTQALRDLPAGGEDLFADCAQAGIRIYAADRFGFVEIDDLGSAWGLDRQDAALSFYGPPDDHVMI</sequence>
<keyword evidence="3" id="KW-1185">Reference proteome</keyword>
<dbReference type="GO" id="GO:0016740">
    <property type="term" value="F:transferase activity"/>
    <property type="evidence" value="ECO:0007669"/>
    <property type="project" value="UniProtKB-KW"/>
</dbReference>
<gene>
    <name evidence="2" type="ORF">Amac_035940</name>
</gene>
<dbReference type="InterPro" id="IPR055259">
    <property type="entry name" value="YkvP/CgeB_Glyco_trans-like"/>
</dbReference>
<dbReference type="EMBL" id="BLAE01000018">
    <property type="protein sequence ID" value="GES09998.1"/>
    <property type="molecule type" value="Genomic_DNA"/>
</dbReference>
<evidence type="ECO:0000313" key="2">
    <source>
        <dbReference type="EMBL" id="GES09998.1"/>
    </source>
</evidence>
<dbReference type="RefSeq" id="WP_155355480.1">
    <property type="nucleotide sequence ID" value="NZ_BAAAHL010000027.1"/>
</dbReference>
<comment type="caution">
    <text evidence="2">The sequence shown here is derived from an EMBL/GenBank/DDBJ whole genome shotgun (WGS) entry which is preliminary data.</text>
</comment>